<evidence type="ECO:0000256" key="3">
    <source>
        <dbReference type="ARBA" id="ARBA00023125"/>
    </source>
</evidence>
<accession>A0A0Q2N8N5</accession>
<keyword evidence="7" id="KW-1185">Reference proteome</keyword>
<feature type="domain" description="HTH lysR-type" evidence="5">
    <location>
        <begin position="1"/>
        <end position="58"/>
    </location>
</feature>
<dbReference type="GeneID" id="50537939"/>
<dbReference type="SUPFAM" id="SSF46785">
    <property type="entry name" value="Winged helix' DNA-binding domain"/>
    <property type="match status" value="1"/>
</dbReference>
<dbReference type="GO" id="GO:0005829">
    <property type="term" value="C:cytosol"/>
    <property type="evidence" value="ECO:0007669"/>
    <property type="project" value="TreeGrafter"/>
</dbReference>
<dbReference type="GO" id="GO:0003677">
    <property type="term" value="F:DNA binding"/>
    <property type="evidence" value="ECO:0007669"/>
    <property type="project" value="UniProtKB-KW"/>
</dbReference>
<keyword evidence="4" id="KW-0804">Transcription</keyword>
<dbReference type="InterPro" id="IPR036390">
    <property type="entry name" value="WH_DNA-bd_sf"/>
</dbReference>
<dbReference type="InterPro" id="IPR000847">
    <property type="entry name" value="LysR_HTH_N"/>
</dbReference>
<dbReference type="InterPro" id="IPR005119">
    <property type="entry name" value="LysR_subst-bd"/>
</dbReference>
<evidence type="ECO:0000256" key="1">
    <source>
        <dbReference type="ARBA" id="ARBA00009437"/>
    </source>
</evidence>
<keyword evidence="2" id="KW-0805">Transcription regulation</keyword>
<dbReference type="Pfam" id="PF03466">
    <property type="entry name" value="LysR_substrate"/>
    <property type="match status" value="1"/>
</dbReference>
<dbReference type="Gene3D" id="1.10.10.10">
    <property type="entry name" value="Winged helix-like DNA-binding domain superfamily/Winged helix DNA-binding domain"/>
    <property type="match status" value="1"/>
</dbReference>
<dbReference type="InterPro" id="IPR036388">
    <property type="entry name" value="WH-like_DNA-bd_sf"/>
</dbReference>
<comment type="caution">
    <text evidence="6">The sequence shown here is derived from an EMBL/GenBank/DDBJ whole genome shotgun (WGS) entry which is preliminary data.</text>
</comment>
<proteinExistence type="inferred from homology"/>
<organism evidence="6 7">
    <name type="scientific">Vibrio furnissii</name>
    <dbReference type="NCBI Taxonomy" id="29494"/>
    <lineage>
        <taxon>Bacteria</taxon>
        <taxon>Pseudomonadati</taxon>
        <taxon>Pseudomonadota</taxon>
        <taxon>Gammaproteobacteria</taxon>
        <taxon>Vibrionales</taxon>
        <taxon>Vibrionaceae</taxon>
        <taxon>Vibrio</taxon>
    </lineage>
</organism>
<name>A0A0Q2N8N5_VIBFU</name>
<sequence length="302" mass="33260">MDERALKYFEVVAKTKSIRAASEVLHVSPSAISRKVSQLEAQLNVRLMDRIGRGVNLTQSGLRLAEYIQDINQRKNDLVSDLSEIEHLQTGTLRLSVGGGFIPDLINHAIAQFSHRHPGVKLILQVGGGDDVIEGIKSEETDIGILLNAPQDTKVDVLFSCPFQELSLLVPPQSPWANIQLCSPAQLAEIPLALLNESFSIRRAINLYEARQEIRLKEILLCNSFEALKSYVEAGLGGTLLPKVCVTKELKNQSFVAIDIEGMHTLDTSVDLVIRKGRPLSASIREMRDCIVTSMSAFNAGH</sequence>
<dbReference type="AlphaFoldDB" id="A0A0Q2N8N5"/>
<dbReference type="PROSITE" id="PS50931">
    <property type="entry name" value="HTH_LYSR"/>
    <property type="match status" value="1"/>
</dbReference>
<dbReference type="InParanoid" id="A0A0Q2N8N5"/>
<dbReference type="Gene3D" id="3.40.190.290">
    <property type="match status" value="1"/>
</dbReference>
<keyword evidence="3" id="KW-0238">DNA-binding</keyword>
<evidence type="ECO:0000259" key="5">
    <source>
        <dbReference type="PROSITE" id="PS50931"/>
    </source>
</evidence>
<gene>
    <name evidence="6" type="ORF">AMR76_02370</name>
</gene>
<dbReference type="EMBL" id="LKHS01000001">
    <property type="protein sequence ID" value="KQH88151.1"/>
    <property type="molecule type" value="Genomic_DNA"/>
</dbReference>
<comment type="similarity">
    <text evidence="1">Belongs to the LysR transcriptional regulatory family.</text>
</comment>
<dbReference type="GO" id="GO:0003700">
    <property type="term" value="F:DNA-binding transcription factor activity"/>
    <property type="evidence" value="ECO:0007669"/>
    <property type="project" value="InterPro"/>
</dbReference>
<dbReference type="PANTHER" id="PTHR30419:SF8">
    <property type="entry name" value="NITROGEN ASSIMILATION TRANSCRIPTIONAL ACTIVATOR-RELATED"/>
    <property type="match status" value="1"/>
</dbReference>
<dbReference type="InterPro" id="IPR050950">
    <property type="entry name" value="HTH-type_LysR_regulators"/>
</dbReference>
<evidence type="ECO:0000256" key="4">
    <source>
        <dbReference type="ARBA" id="ARBA00023163"/>
    </source>
</evidence>
<dbReference type="RefSeq" id="WP_004727892.1">
    <property type="nucleotide sequence ID" value="NZ_CABLCD010000014.1"/>
</dbReference>
<evidence type="ECO:0000313" key="7">
    <source>
        <dbReference type="Proteomes" id="UP000051221"/>
    </source>
</evidence>
<dbReference type="SUPFAM" id="SSF53850">
    <property type="entry name" value="Periplasmic binding protein-like II"/>
    <property type="match status" value="1"/>
</dbReference>
<protein>
    <submittedName>
        <fullName evidence="6">LysR family transcriptional regulator</fullName>
    </submittedName>
</protein>
<dbReference type="FunFam" id="1.10.10.10:FF:000001">
    <property type="entry name" value="LysR family transcriptional regulator"/>
    <property type="match status" value="1"/>
</dbReference>
<dbReference type="Pfam" id="PF00126">
    <property type="entry name" value="HTH_1"/>
    <property type="match status" value="1"/>
</dbReference>
<dbReference type="Proteomes" id="UP000051221">
    <property type="component" value="Unassembled WGS sequence"/>
</dbReference>
<evidence type="ECO:0000256" key="2">
    <source>
        <dbReference type="ARBA" id="ARBA00023015"/>
    </source>
</evidence>
<dbReference type="PANTHER" id="PTHR30419">
    <property type="entry name" value="HTH-TYPE TRANSCRIPTIONAL REGULATOR YBHD"/>
    <property type="match status" value="1"/>
</dbReference>
<evidence type="ECO:0000313" key="6">
    <source>
        <dbReference type="EMBL" id="KQH88151.1"/>
    </source>
</evidence>
<reference evidence="6 7" key="1">
    <citation type="submission" date="2015-08" db="EMBL/GenBank/DDBJ databases">
        <title>Antibacterial properties of a collection of Vibrionaceae strains.</title>
        <authorList>
            <person name="Giubergia S."/>
        </authorList>
    </citation>
    <scope>NUCLEOTIDE SEQUENCE [LARGE SCALE GENOMIC DNA]</scope>
    <source>
        <strain evidence="6 7">S0821</strain>
    </source>
</reference>